<comment type="subunit">
    <text evidence="3 7">The complex is composed of two ATP-binding proteins (PstB), two transmembrane proteins (PstC and PstA) and a solute-binding protein (PstS).</text>
</comment>
<gene>
    <name evidence="10" type="primary">pstS</name>
    <name evidence="10" type="ORF">RM530_14410</name>
</gene>
<keyword evidence="11" id="KW-1185">Reference proteome</keyword>
<dbReference type="Gene3D" id="3.40.190.10">
    <property type="entry name" value="Periplasmic binding protein-like II"/>
    <property type="match status" value="2"/>
</dbReference>
<dbReference type="PANTHER" id="PTHR42996">
    <property type="entry name" value="PHOSPHATE-BINDING PROTEIN PSTS"/>
    <property type="match status" value="1"/>
</dbReference>
<dbReference type="NCBIfam" id="NF008171">
    <property type="entry name" value="PRK10918.1"/>
    <property type="match status" value="1"/>
</dbReference>
<evidence type="ECO:0000259" key="9">
    <source>
        <dbReference type="Pfam" id="PF12849"/>
    </source>
</evidence>
<evidence type="ECO:0000313" key="11">
    <source>
        <dbReference type="Proteomes" id="UP001254608"/>
    </source>
</evidence>
<keyword evidence="6 7" id="KW-0592">Phosphate transport</keyword>
<dbReference type="InterPro" id="IPR050962">
    <property type="entry name" value="Phosphate-bind_PstS"/>
</dbReference>
<reference evidence="10 11" key="1">
    <citation type="submission" date="2023-09" db="EMBL/GenBank/DDBJ databases">
        <authorList>
            <person name="Rey-Velasco X."/>
        </authorList>
    </citation>
    <scope>NUCLEOTIDE SEQUENCE [LARGE SCALE GENOMIC DNA]</scope>
    <source>
        <strain evidence="10 11">W345</strain>
    </source>
</reference>
<feature type="chain" id="PRO_5045803859" description="Phosphate-binding protein PstS" evidence="8">
    <location>
        <begin position="19"/>
        <end position="362"/>
    </location>
</feature>
<dbReference type="RefSeq" id="WP_311366023.1">
    <property type="nucleotide sequence ID" value="NZ_JAVRIC010000023.1"/>
</dbReference>
<feature type="signal peptide" evidence="8">
    <location>
        <begin position="1"/>
        <end position="18"/>
    </location>
</feature>
<evidence type="ECO:0000256" key="3">
    <source>
        <dbReference type="ARBA" id="ARBA00011529"/>
    </source>
</evidence>
<comment type="function">
    <text evidence="1 7">Part of the ABC transporter complex PstSACB involved in phosphate import.</text>
</comment>
<name>A0ABU2WMJ1_9GAMM</name>
<comment type="caution">
    <text evidence="10">The sequence shown here is derived from an EMBL/GenBank/DDBJ whole genome shotgun (WGS) entry which is preliminary data.</text>
</comment>
<feature type="domain" description="PBP" evidence="9">
    <location>
        <begin position="33"/>
        <end position="320"/>
    </location>
</feature>
<dbReference type="InterPro" id="IPR024370">
    <property type="entry name" value="PBP_domain"/>
</dbReference>
<dbReference type="CDD" id="cd13565">
    <property type="entry name" value="PBP2_PstS"/>
    <property type="match status" value="1"/>
</dbReference>
<accession>A0ABU2WMJ1</accession>
<dbReference type="InterPro" id="IPR005673">
    <property type="entry name" value="ABC_phos-bd_PstS"/>
</dbReference>
<evidence type="ECO:0000256" key="6">
    <source>
        <dbReference type="ARBA" id="ARBA00022592"/>
    </source>
</evidence>
<evidence type="ECO:0000256" key="7">
    <source>
        <dbReference type="PIRNR" id="PIRNR002756"/>
    </source>
</evidence>
<sequence length="362" mass="38409">MRKSVVWLSLVIAGGMVACSDSNPDVSPGEMASAPSSRSAISGAGATFPYPIYAKWADAYKTKTDIGLNYQSIGSGGGIKQIKANTVTFGASDKPLKPEELDEAGLIQFPMVMGGVVPVVHIDGIEGGDLTLDGPTLADIFSGKVGKWNAPEIVALNPDVELPDTAIAIVHRSDGSGTTFNFTYYLSAVNPAWEEEIGADSAVQWPVGIGAKGNEGVANMVTQTNGAIGYVEYAYALQNDMAYTKMKNADGVVVEPNAENFQAAAANADWARAPGYYLILANQPGADSWPMTAATFILVYKEPKDPAALKTALDFFDWAYASGDEMADELHYVPMPDAVVNMVKKTWAESIKDSSGKALWTN</sequence>
<dbReference type="Proteomes" id="UP001254608">
    <property type="component" value="Unassembled WGS sequence"/>
</dbReference>
<evidence type="ECO:0000256" key="1">
    <source>
        <dbReference type="ARBA" id="ARBA00002841"/>
    </source>
</evidence>
<evidence type="ECO:0000256" key="8">
    <source>
        <dbReference type="SAM" id="SignalP"/>
    </source>
</evidence>
<keyword evidence="8" id="KW-0732">Signal</keyword>
<comment type="similarity">
    <text evidence="2 7">Belongs to the PstS family.</text>
</comment>
<evidence type="ECO:0000256" key="2">
    <source>
        <dbReference type="ARBA" id="ARBA00008725"/>
    </source>
</evidence>
<dbReference type="PROSITE" id="PS51257">
    <property type="entry name" value="PROKAR_LIPOPROTEIN"/>
    <property type="match status" value="1"/>
</dbReference>
<dbReference type="PIRSF" id="PIRSF002756">
    <property type="entry name" value="PstS"/>
    <property type="match status" value="1"/>
</dbReference>
<dbReference type="EMBL" id="JAVRIC010000023">
    <property type="protein sequence ID" value="MDT0498541.1"/>
    <property type="molecule type" value="Genomic_DNA"/>
</dbReference>
<dbReference type="NCBIfam" id="TIGR00975">
    <property type="entry name" value="3a0107s03"/>
    <property type="match status" value="1"/>
</dbReference>
<evidence type="ECO:0000256" key="4">
    <source>
        <dbReference type="ARBA" id="ARBA00021889"/>
    </source>
</evidence>
<organism evidence="10 11">
    <name type="scientific">Banduia mediterranea</name>
    <dbReference type="NCBI Taxonomy" id="3075609"/>
    <lineage>
        <taxon>Bacteria</taxon>
        <taxon>Pseudomonadati</taxon>
        <taxon>Pseudomonadota</taxon>
        <taxon>Gammaproteobacteria</taxon>
        <taxon>Nevskiales</taxon>
        <taxon>Algiphilaceae</taxon>
        <taxon>Banduia</taxon>
    </lineage>
</organism>
<proteinExistence type="inferred from homology"/>
<dbReference type="PANTHER" id="PTHR42996:SF1">
    <property type="entry name" value="PHOSPHATE-BINDING PROTEIN PSTS"/>
    <property type="match status" value="1"/>
</dbReference>
<protein>
    <recommendedName>
        <fullName evidence="4 7">Phosphate-binding protein PstS</fullName>
    </recommendedName>
</protein>
<evidence type="ECO:0000313" key="10">
    <source>
        <dbReference type="EMBL" id="MDT0498541.1"/>
    </source>
</evidence>
<keyword evidence="5 7" id="KW-0813">Transport</keyword>
<dbReference type="Pfam" id="PF12849">
    <property type="entry name" value="PBP_like_2"/>
    <property type="match status" value="1"/>
</dbReference>
<evidence type="ECO:0000256" key="5">
    <source>
        <dbReference type="ARBA" id="ARBA00022448"/>
    </source>
</evidence>
<dbReference type="SUPFAM" id="SSF53850">
    <property type="entry name" value="Periplasmic binding protein-like II"/>
    <property type="match status" value="1"/>
</dbReference>